<dbReference type="AlphaFoldDB" id="A0A1H9FM41"/>
<dbReference type="PANTHER" id="PTHR42825:SF7">
    <property type="entry name" value="BRANCHED-CHAIN-AMINO-ACID AMINOTRANSFERASE"/>
    <property type="match status" value="1"/>
</dbReference>
<dbReference type="UniPathway" id="UPA00048">
    <property type="reaction ID" value="UER00073"/>
</dbReference>
<dbReference type="InterPro" id="IPR018300">
    <property type="entry name" value="Aminotrans_IV_CS"/>
</dbReference>
<proteinExistence type="inferred from homology"/>
<dbReference type="Gene3D" id="3.20.10.10">
    <property type="entry name" value="D-amino Acid Aminotransferase, subunit A, domain 2"/>
    <property type="match status" value="1"/>
</dbReference>
<dbReference type="InterPro" id="IPR005786">
    <property type="entry name" value="B_amino_transII"/>
</dbReference>
<dbReference type="PANTHER" id="PTHR42825">
    <property type="entry name" value="AMINO ACID AMINOTRANSFERASE"/>
    <property type="match status" value="1"/>
</dbReference>
<evidence type="ECO:0000256" key="11">
    <source>
        <dbReference type="ARBA" id="ARBA00048798"/>
    </source>
</evidence>
<dbReference type="FunCoup" id="A0A1H9FM41">
    <property type="interactions" value="345"/>
</dbReference>
<evidence type="ECO:0000256" key="13">
    <source>
        <dbReference type="PIRSR" id="PIRSR006468-1"/>
    </source>
</evidence>
<comment type="catalytic activity">
    <reaction evidence="10 16">
        <text>L-valine + 2-oxoglutarate = 3-methyl-2-oxobutanoate + L-glutamate</text>
        <dbReference type="Rhea" id="RHEA:24813"/>
        <dbReference type="ChEBI" id="CHEBI:11851"/>
        <dbReference type="ChEBI" id="CHEBI:16810"/>
        <dbReference type="ChEBI" id="CHEBI:29985"/>
        <dbReference type="ChEBI" id="CHEBI:57762"/>
        <dbReference type="EC" id="2.6.1.42"/>
    </reaction>
</comment>
<comment type="catalytic activity">
    <reaction evidence="12 16">
        <text>L-leucine + 2-oxoglutarate = 4-methyl-2-oxopentanoate + L-glutamate</text>
        <dbReference type="Rhea" id="RHEA:18321"/>
        <dbReference type="ChEBI" id="CHEBI:16810"/>
        <dbReference type="ChEBI" id="CHEBI:17865"/>
        <dbReference type="ChEBI" id="CHEBI:29985"/>
        <dbReference type="ChEBI" id="CHEBI:57427"/>
        <dbReference type="EC" id="2.6.1.42"/>
    </reaction>
</comment>
<dbReference type="GO" id="GO:0052654">
    <property type="term" value="F:L-leucine-2-oxoglutarate transaminase activity"/>
    <property type="evidence" value="ECO:0007669"/>
    <property type="project" value="RHEA"/>
</dbReference>
<dbReference type="EMBL" id="FOFB01000009">
    <property type="protein sequence ID" value="SEQ39001.1"/>
    <property type="molecule type" value="Genomic_DNA"/>
</dbReference>
<dbReference type="GO" id="GO:0009098">
    <property type="term" value="P:L-leucine biosynthetic process"/>
    <property type="evidence" value="ECO:0007669"/>
    <property type="project" value="UniProtKB-UniPathway"/>
</dbReference>
<dbReference type="InParanoid" id="A0A1H9FM41"/>
<dbReference type="InterPro" id="IPR043131">
    <property type="entry name" value="BCAT-like_N"/>
</dbReference>
<protein>
    <recommendedName>
        <fullName evidence="16">Branched-chain-amino-acid aminotransferase</fullName>
        <ecNumber evidence="16">2.6.1.42</ecNumber>
    </recommendedName>
</protein>
<evidence type="ECO:0000256" key="6">
    <source>
        <dbReference type="ARBA" id="ARBA00009320"/>
    </source>
</evidence>
<evidence type="ECO:0000256" key="7">
    <source>
        <dbReference type="ARBA" id="ARBA00022576"/>
    </source>
</evidence>
<comment type="catalytic activity">
    <reaction evidence="11 16">
        <text>L-isoleucine + 2-oxoglutarate = (S)-3-methyl-2-oxopentanoate + L-glutamate</text>
        <dbReference type="Rhea" id="RHEA:24801"/>
        <dbReference type="ChEBI" id="CHEBI:16810"/>
        <dbReference type="ChEBI" id="CHEBI:29985"/>
        <dbReference type="ChEBI" id="CHEBI:35146"/>
        <dbReference type="ChEBI" id="CHEBI:58045"/>
        <dbReference type="EC" id="2.6.1.42"/>
    </reaction>
</comment>
<evidence type="ECO:0000256" key="15">
    <source>
        <dbReference type="RuleBase" id="RU004516"/>
    </source>
</evidence>
<evidence type="ECO:0000256" key="4">
    <source>
        <dbReference type="ARBA" id="ARBA00004931"/>
    </source>
</evidence>
<evidence type="ECO:0000256" key="5">
    <source>
        <dbReference type="ARBA" id="ARBA00005072"/>
    </source>
</evidence>
<dbReference type="Pfam" id="PF01063">
    <property type="entry name" value="Aminotran_4"/>
    <property type="match status" value="1"/>
</dbReference>
<dbReference type="SUPFAM" id="SSF56752">
    <property type="entry name" value="D-aminoacid aminotransferase-like PLP-dependent enzymes"/>
    <property type="match status" value="1"/>
</dbReference>
<accession>A0A1H9FM41</accession>
<keyword evidence="16" id="KW-0028">Amino-acid biosynthesis</keyword>
<evidence type="ECO:0000256" key="3">
    <source>
        <dbReference type="ARBA" id="ARBA00004824"/>
    </source>
</evidence>
<dbReference type="UniPathway" id="UPA00049">
    <property type="reaction ID" value="UER00062"/>
</dbReference>
<keyword evidence="9 15" id="KW-0663">Pyridoxal phosphate</keyword>
<sequence length="353" mass="39458">MIATQIRTEKVQQSRVDSVDWNNLPFGKIFSDHMFLSDYKDGEWTNDRIVPFGHFTIHPASMVLHYGQAIFEGMKASKLNDGTPVLLSPIEHAKRINASARRMMMAEFPEERFVEAVSQLVALDKDWIPPAEGSALYLRPYMYATDEFIGVRPSETYTFCIFTAPVGPYYAKPVRLLVEQHYVRAVPGGTGEAKAAGNYAASLRPAFEAQQKGFDQVVWMGGPNMTQIQEVGTMNIFFVIDGEVITPATDGAILKGITRKNFITILRDQGYKVTERVIEIDEIVEAYDAGKLQEMFGAGTAAVVSHVAELQYQDKLMTLPAVEDRKVGPMLKKYIDGLRSGAVEDKFGWLVKL</sequence>
<dbReference type="GO" id="GO:0009097">
    <property type="term" value="P:isoleucine biosynthetic process"/>
    <property type="evidence" value="ECO:0007669"/>
    <property type="project" value="UniProtKB-UniPathway"/>
</dbReference>
<dbReference type="InterPro" id="IPR036038">
    <property type="entry name" value="Aminotransferase-like"/>
</dbReference>
<dbReference type="InterPro" id="IPR001544">
    <property type="entry name" value="Aminotrans_IV"/>
</dbReference>
<keyword evidence="16" id="KW-0100">Branched-chain amino acid biosynthesis</keyword>
<keyword evidence="7 16" id="KW-0032">Aminotransferase</keyword>
<dbReference type="EC" id="2.6.1.42" evidence="16"/>
<evidence type="ECO:0000256" key="16">
    <source>
        <dbReference type="RuleBase" id="RU004517"/>
    </source>
</evidence>
<comment type="cofactor">
    <cofactor evidence="1 15">
        <name>pyridoxal 5'-phosphate</name>
        <dbReference type="ChEBI" id="CHEBI:597326"/>
    </cofactor>
</comment>
<evidence type="ECO:0000256" key="8">
    <source>
        <dbReference type="ARBA" id="ARBA00022679"/>
    </source>
</evidence>
<comment type="function">
    <text evidence="2">Acts on leucine, isoleucine and valine.</text>
</comment>
<dbReference type="GO" id="GO:0052655">
    <property type="term" value="F:L-valine-2-oxoglutarate transaminase activity"/>
    <property type="evidence" value="ECO:0007669"/>
    <property type="project" value="RHEA"/>
</dbReference>
<evidence type="ECO:0000313" key="18">
    <source>
        <dbReference type="Proteomes" id="UP000199021"/>
    </source>
</evidence>
<evidence type="ECO:0000256" key="1">
    <source>
        <dbReference type="ARBA" id="ARBA00001933"/>
    </source>
</evidence>
<feature type="modified residue" description="N6-(pyridoxal phosphate)lysine" evidence="13">
    <location>
        <position position="194"/>
    </location>
</feature>
<evidence type="ECO:0000256" key="12">
    <source>
        <dbReference type="ARBA" id="ARBA00049229"/>
    </source>
</evidence>
<dbReference type="NCBIfam" id="TIGR01123">
    <property type="entry name" value="ilvE_II"/>
    <property type="match status" value="1"/>
</dbReference>
<keyword evidence="18" id="KW-1185">Reference proteome</keyword>
<dbReference type="OrthoDB" id="9804984at2"/>
<evidence type="ECO:0000256" key="14">
    <source>
        <dbReference type="RuleBase" id="RU004106"/>
    </source>
</evidence>
<dbReference type="PIRSF" id="PIRSF006468">
    <property type="entry name" value="BCAT1"/>
    <property type="match status" value="1"/>
</dbReference>
<dbReference type="RefSeq" id="WP_090167758.1">
    <property type="nucleotide sequence ID" value="NZ_FOFB01000009.1"/>
</dbReference>
<evidence type="ECO:0000256" key="2">
    <source>
        <dbReference type="ARBA" id="ARBA00003109"/>
    </source>
</evidence>
<gene>
    <name evidence="17" type="ORF">SAMN05444359_10928</name>
</gene>
<dbReference type="InterPro" id="IPR033939">
    <property type="entry name" value="BCAT_family"/>
</dbReference>
<evidence type="ECO:0000256" key="9">
    <source>
        <dbReference type="ARBA" id="ARBA00022898"/>
    </source>
</evidence>
<organism evidence="17 18">
    <name type="scientific">Neolewinella agarilytica</name>
    <dbReference type="NCBI Taxonomy" id="478744"/>
    <lineage>
        <taxon>Bacteria</taxon>
        <taxon>Pseudomonadati</taxon>
        <taxon>Bacteroidota</taxon>
        <taxon>Saprospiria</taxon>
        <taxon>Saprospirales</taxon>
        <taxon>Lewinellaceae</taxon>
        <taxon>Neolewinella</taxon>
    </lineage>
</organism>
<comment type="similarity">
    <text evidence="6 14">Belongs to the class-IV pyridoxal-phosphate-dependent aminotransferase family.</text>
</comment>
<dbReference type="InterPro" id="IPR043132">
    <property type="entry name" value="BCAT-like_C"/>
</dbReference>
<dbReference type="NCBIfam" id="NF009897">
    <property type="entry name" value="PRK13357.1"/>
    <property type="match status" value="1"/>
</dbReference>
<dbReference type="GO" id="GO:0052656">
    <property type="term" value="F:L-isoleucine-2-oxoglutarate transaminase activity"/>
    <property type="evidence" value="ECO:0007669"/>
    <property type="project" value="RHEA"/>
</dbReference>
<name>A0A1H9FM41_9BACT</name>
<dbReference type="Gene3D" id="3.30.470.10">
    <property type="match status" value="1"/>
</dbReference>
<reference evidence="18" key="1">
    <citation type="submission" date="2016-10" db="EMBL/GenBank/DDBJ databases">
        <authorList>
            <person name="Varghese N."/>
            <person name="Submissions S."/>
        </authorList>
    </citation>
    <scope>NUCLEOTIDE SEQUENCE [LARGE SCALE GENOMIC DNA]</scope>
    <source>
        <strain evidence="18">DSM 24740</strain>
    </source>
</reference>
<dbReference type="CDD" id="cd01557">
    <property type="entry name" value="BCAT_beta_family"/>
    <property type="match status" value="1"/>
</dbReference>
<dbReference type="UniPathway" id="UPA00047">
    <property type="reaction ID" value="UER00058"/>
</dbReference>
<dbReference type="PROSITE" id="PS00770">
    <property type="entry name" value="AA_TRANSFER_CLASS_4"/>
    <property type="match status" value="1"/>
</dbReference>
<comment type="pathway">
    <text evidence="4">Amino-acid biosynthesis; L-valine biosynthesis; L-valine from pyruvate: step 4/4.</text>
</comment>
<evidence type="ECO:0000256" key="10">
    <source>
        <dbReference type="ARBA" id="ARBA00048212"/>
    </source>
</evidence>
<dbReference type="GO" id="GO:0009099">
    <property type="term" value="P:L-valine biosynthetic process"/>
    <property type="evidence" value="ECO:0007669"/>
    <property type="project" value="UniProtKB-UniPathway"/>
</dbReference>
<evidence type="ECO:0000313" key="17">
    <source>
        <dbReference type="EMBL" id="SEQ39001.1"/>
    </source>
</evidence>
<comment type="pathway">
    <text evidence="3">Amino-acid biosynthesis; L-isoleucine biosynthesis; L-isoleucine from 2-oxobutanoate: step 4/4.</text>
</comment>
<keyword evidence="8 16" id="KW-0808">Transferase</keyword>
<dbReference type="Proteomes" id="UP000199021">
    <property type="component" value="Unassembled WGS sequence"/>
</dbReference>
<dbReference type="STRING" id="478744.SAMN05444359_10928"/>
<comment type="pathway">
    <text evidence="5">Amino-acid biosynthesis; L-leucine biosynthesis; L-leucine from 3-methyl-2-oxobutanoate: step 4/4.</text>
</comment>